<gene>
    <name evidence="1" type="ORF">HYS17_06580</name>
</gene>
<evidence type="ECO:0000313" key="1">
    <source>
        <dbReference type="EMBL" id="QQG35230.1"/>
    </source>
</evidence>
<proteinExistence type="predicted"/>
<accession>A0A7T5UGD7</accession>
<dbReference type="Proteomes" id="UP000595362">
    <property type="component" value="Chromosome"/>
</dbReference>
<evidence type="ECO:0000313" key="2">
    <source>
        <dbReference type="Proteomes" id="UP000595362"/>
    </source>
</evidence>
<protein>
    <submittedName>
        <fullName evidence="1">Uncharacterized protein</fullName>
    </submittedName>
</protein>
<name>A0A7T5UGD7_9BACT</name>
<reference evidence="1 2" key="1">
    <citation type="submission" date="2020-07" db="EMBL/GenBank/DDBJ databases">
        <title>Huge and variable diversity of episymbiotic CPR bacteria and DPANN archaea in groundwater ecosystems.</title>
        <authorList>
            <person name="He C.Y."/>
            <person name="Keren R."/>
            <person name="Whittaker M."/>
            <person name="Farag I.F."/>
            <person name="Doudna J."/>
            <person name="Cate J.H.D."/>
            <person name="Banfield J.F."/>
        </authorList>
    </citation>
    <scope>NUCLEOTIDE SEQUENCE [LARGE SCALE GENOMIC DNA]</scope>
    <source>
        <strain evidence="1">NC_groundwater_70_Ag_B-0.1um_54_66</strain>
    </source>
</reference>
<dbReference type="EMBL" id="CP066681">
    <property type="protein sequence ID" value="QQG35230.1"/>
    <property type="molecule type" value="Genomic_DNA"/>
</dbReference>
<organism evidence="1 2">
    <name type="scientific">Micavibrio aeruginosavorus</name>
    <dbReference type="NCBI Taxonomy" id="349221"/>
    <lineage>
        <taxon>Bacteria</taxon>
        <taxon>Pseudomonadati</taxon>
        <taxon>Bdellovibrionota</taxon>
        <taxon>Bdellovibrionia</taxon>
        <taxon>Bdellovibrionales</taxon>
        <taxon>Pseudobdellovibrionaceae</taxon>
        <taxon>Micavibrio</taxon>
    </lineage>
</organism>
<dbReference type="AlphaFoldDB" id="A0A7T5UGD7"/>
<sequence>MATPAACAAETARARSQPLRQLQEAYHIVIGTRFGGWLFEHSEALVFAPPDTIIKEGFAPYSSAMKRARDILIGIEISDLFKQAIADAAWTSYRAVFADMKVRKALMDWPKNQPSWEDVKSLAEHAEAVIAETYVLAGHKTHARPIVPQKDPARNGTVTLASTSGDAIFINMHPDAWLLTSTPRTPTSIIGDMFHEHHHCLQRDLIKAHRSGAISR</sequence>